<keyword evidence="4" id="KW-1185">Reference proteome</keyword>
<dbReference type="InterPro" id="IPR052026">
    <property type="entry name" value="ExeA_AAA_ATPase_DNA-bind"/>
</dbReference>
<feature type="compositionally biased region" description="Pro residues" evidence="1">
    <location>
        <begin position="789"/>
        <end position="798"/>
    </location>
</feature>
<dbReference type="AlphaFoldDB" id="A0A7X1ZFC5"/>
<dbReference type="PANTHER" id="PTHR35894:SF1">
    <property type="entry name" value="PHOSPHORIBULOKINASE _ URIDINE KINASE FAMILY"/>
    <property type="match status" value="1"/>
</dbReference>
<feature type="compositionally biased region" description="Basic and acidic residues" evidence="1">
    <location>
        <begin position="342"/>
        <end position="361"/>
    </location>
</feature>
<dbReference type="PANTHER" id="PTHR35894">
    <property type="entry name" value="GENERAL SECRETION PATHWAY PROTEIN A-RELATED"/>
    <property type="match status" value="1"/>
</dbReference>
<feature type="compositionally biased region" description="Basic and acidic residues" evidence="1">
    <location>
        <begin position="530"/>
        <end position="543"/>
    </location>
</feature>
<feature type="compositionally biased region" description="Pro residues" evidence="1">
    <location>
        <begin position="571"/>
        <end position="589"/>
    </location>
</feature>
<feature type="compositionally biased region" description="Pro residues" evidence="1">
    <location>
        <begin position="715"/>
        <end position="732"/>
    </location>
</feature>
<organism evidence="3 4">
    <name type="scientific">Roseospira navarrensis</name>
    <dbReference type="NCBI Taxonomy" id="140058"/>
    <lineage>
        <taxon>Bacteria</taxon>
        <taxon>Pseudomonadati</taxon>
        <taxon>Pseudomonadota</taxon>
        <taxon>Alphaproteobacteria</taxon>
        <taxon>Rhodospirillales</taxon>
        <taxon>Rhodospirillaceae</taxon>
        <taxon>Roseospira</taxon>
    </lineage>
</organism>
<feature type="compositionally biased region" description="Low complexity" evidence="1">
    <location>
        <begin position="484"/>
        <end position="493"/>
    </location>
</feature>
<evidence type="ECO:0000256" key="1">
    <source>
        <dbReference type="SAM" id="MobiDB-lite"/>
    </source>
</evidence>
<dbReference type="Proteomes" id="UP000434582">
    <property type="component" value="Unassembled WGS sequence"/>
</dbReference>
<feature type="region of interest" description="Disordered" evidence="1">
    <location>
        <begin position="774"/>
        <end position="798"/>
    </location>
</feature>
<feature type="region of interest" description="Disordered" evidence="1">
    <location>
        <begin position="1"/>
        <end position="45"/>
    </location>
</feature>
<feature type="compositionally biased region" description="Low complexity" evidence="1">
    <location>
        <begin position="31"/>
        <end position="41"/>
    </location>
</feature>
<protein>
    <submittedName>
        <fullName evidence="3">AAA family ATPase</fullName>
    </submittedName>
</protein>
<sequence length="798" mass="81094">MSDPDRPAEPPESLQTPAPPPVAEPGGGEAAPGPTDPEAPAYLDPFGFRRAPFSEAARPAVPYVPDGGPDPVEAVEGALGTALTAATDAAAEPEGWIVALIGPAGVGKSLTVHFLARRLKDRRAVGYLNGLEAAHQGARWDASAALCRAFGLPADGAPSETQRTLRIFLEDRWARGQQGLLIVDEAQALGVVGLDALAVLATSLVRDGGQPPLQVALAGPDTLSDMLERPTLRTLAGGLAATVRIGPFTAAQAVEYMDHRIMLARRMDVDFDPITAEAKALIAQAAQGVPGRINALCDAALALTAEDALPRVGVQQASEAIERLMPEATPADPAAPATLRAEVGDRPPRTLPGRDDGGERSGRWRRVAAGLALVALLGGGGWLLVRDPAALDRVGDVARTLADRGSALLTGEDTAQTEEAAAPAPDVTSFENAPPAQDAPTDDTTDDTAAAATDDTTAADMPPAAMTQGGTTGAPDPQPPPDAPATTPDAGPHLEPPAIPPAPRTVPEDERVAEVLARLQALRAQTGSRTDAETPRADVRPPDPEDAAPGAPGDANPAPESVAALPMDSAAPPPPAPTDPDPVPAPPLADPWAGQAPTPGEADDRATEAPQDTVMAPAPAETNESADEPTAPEMAAPSPETAEAPTPPEPDSAPDAAPEPDRQPEPVPPVADAEPPTEEPPPAPEIPPAAVAALDPAADPGPEAAASASDGSRSVPPPPTAKPAAPPRPDPAPVQAAPASTGAPDPARAARVRQRAEADRQATATLNALSLEAARSGRTLPLDSQVGDPPIPLPPAEE</sequence>
<evidence type="ECO:0000313" key="4">
    <source>
        <dbReference type="Proteomes" id="UP000434582"/>
    </source>
</evidence>
<feature type="compositionally biased region" description="Low complexity" evidence="1">
    <location>
        <begin position="447"/>
        <end position="475"/>
    </location>
</feature>
<comment type="caution">
    <text evidence="3">The sequence shown here is derived from an EMBL/GenBank/DDBJ whole genome shotgun (WGS) entry which is preliminary data.</text>
</comment>
<gene>
    <name evidence="3" type="ORF">GHC57_13145</name>
</gene>
<accession>A0A7X1ZFC5</accession>
<feature type="compositionally biased region" description="Low complexity" evidence="1">
    <location>
        <begin position="628"/>
        <end position="644"/>
    </location>
</feature>
<reference evidence="3 4" key="1">
    <citation type="submission" date="2019-10" db="EMBL/GenBank/DDBJ databases">
        <title>Draft whole-genome sequence of the purple nonsulfur photosynthetic bacterium Roseospira navarrensis DSM 15114.</title>
        <authorList>
            <person name="Kyndt J.A."/>
            <person name="Meyer T.E."/>
        </authorList>
    </citation>
    <scope>NUCLEOTIDE SEQUENCE [LARGE SCALE GENOMIC DNA]</scope>
    <source>
        <strain evidence="3 4">DSM 15114</strain>
    </source>
</reference>
<feature type="compositionally biased region" description="Pro residues" evidence="1">
    <location>
        <begin position="678"/>
        <end position="687"/>
    </location>
</feature>
<feature type="compositionally biased region" description="Low complexity" evidence="1">
    <location>
        <begin position="688"/>
        <end position="712"/>
    </location>
</feature>
<feature type="compositionally biased region" description="Pro residues" evidence="1">
    <location>
        <begin position="494"/>
        <end position="504"/>
    </location>
</feature>
<dbReference type="SUPFAM" id="SSF52540">
    <property type="entry name" value="P-loop containing nucleoside triphosphate hydrolases"/>
    <property type="match status" value="1"/>
</dbReference>
<dbReference type="GO" id="GO:0016887">
    <property type="term" value="F:ATP hydrolysis activity"/>
    <property type="evidence" value="ECO:0007669"/>
    <property type="project" value="InterPro"/>
</dbReference>
<dbReference type="InterPro" id="IPR027417">
    <property type="entry name" value="P-loop_NTPase"/>
</dbReference>
<feature type="region of interest" description="Disordered" evidence="1">
    <location>
        <begin position="408"/>
        <end position="761"/>
    </location>
</feature>
<dbReference type="Gene3D" id="3.40.50.300">
    <property type="entry name" value="P-loop containing nucleotide triphosphate hydrolases"/>
    <property type="match status" value="1"/>
</dbReference>
<proteinExistence type="predicted"/>
<dbReference type="RefSeq" id="WP_153344964.1">
    <property type="nucleotide sequence ID" value="NZ_WIVE01000043.1"/>
</dbReference>
<dbReference type="Pfam" id="PF13401">
    <property type="entry name" value="AAA_22"/>
    <property type="match status" value="1"/>
</dbReference>
<feature type="compositionally biased region" description="Low complexity" evidence="1">
    <location>
        <begin position="547"/>
        <end position="570"/>
    </location>
</feature>
<evidence type="ECO:0000313" key="3">
    <source>
        <dbReference type="EMBL" id="MQX37466.1"/>
    </source>
</evidence>
<dbReference type="InterPro" id="IPR049945">
    <property type="entry name" value="AAA_22"/>
</dbReference>
<feature type="compositionally biased region" description="Low complexity" evidence="1">
    <location>
        <begin position="413"/>
        <end position="426"/>
    </location>
</feature>
<feature type="compositionally biased region" description="Low complexity" evidence="1">
    <location>
        <begin position="326"/>
        <end position="338"/>
    </location>
</feature>
<evidence type="ECO:0000259" key="2">
    <source>
        <dbReference type="SMART" id="SM00382"/>
    </source>
</evidence>
<dbReference type="OrthoDB" id="7825074at2"/>
<feature type="region of interest" description="Disordered" evidence="1">
    <location>
        <begin position="326"/>
        <end position="361"/>
    </location>
</feature>
<dbReference type="InterPro" id="IPR003593">
    <property type="entry name" value="AAA+_ATPase"/>
</dbReference>
<feature type="compositionally biased region" description="Low complexity" evidence="1">
    <location>
        <begin position="733"/>
        <end position="749"/>
    </location>
</feature>
<feature type="domain" description="AAA+ ATPase" evidence="2">
    <location>
        <begin position="94"/>
        <end position="233"/>
    </location>
</feature>
<dbReference type="SMART" id="SM00382">
    <property type="entry name" value="AAA"/>
    <property type="match status" value="1"/>
</dbReference>
<name>A0A7X1ZFC5_9PROT</name>
<dbReference type="EMBL" id="WIVE01000043">
    <property type="protein sequence ID" value="MQX37466.1"/>
    <property type="molecule type" value="Genomic_DNA"/>
</dbReference>